<keyword evidence="6" id="KW-0256">Endoplasmic reticulum</keyword>
<dbReference type="GO" id="GO:0019432">
    <property type="term" value="P:triglyceride biosynthetic process"/>
    <property type="evidence" value="ECO:0007669"/>
    <property type="project" value="TreeGrafter"/>
</dbReference>
<comment type="pathway">
    <text evidence="4">Lipid metabolism.</text>
</comment>
<dbReference type="EMBL" id="JAUIZM010000001">
    <property type="protein sequence ID" value="KAK1403530.1"/>
    <property type="molecule type" value="Genomic_DNA"/>
</dbReference>
<dbReference type="GO" id="GO:0005886">
    <property type="term" value="C:plasma membrane"/>
    <property type="evidence" value="ECO:0007669"/>
    <property type="project" value="UniProtKB-SubCell"/>
</dbReference>
<dbReference type="Pfam" id="PF03007">
    <property type="entry name" value="WS_DGAT_cat"/>
    <property type="match status" value="1"/>
</dbReference>
<evidence type="ECO:0000256" key="6">
    <source>
        <dbReference type="ARBA" id="ARBA00022824"/>
    </source>
</evidence>
<dbReference type="InterPro" id="IPR045034">
    <property type="entry name" value="O-acyltransferase_WSD1-like"/>
</dbReference>
<keyword evidence="14" id="KW-1185">Reference proteome</keyword>
<organism evidence="13 14">
    <name type="scientific">Heracleum sosnowskyi</name>
    <dbReference type="NCBI Taxonomy" id="360622"/>
    <lineage>
        <taxon>Eukaryota</taxon>
        <taxon>Viridiplantae</taxon>
        <taxon>Streptophyta</taxon>
        <taxon>Embryophyta</taxon>
        <taxon>Tracheophyta</taxon>
        <taxon>Spermatophyta</taxon>
        <taxon>Magnoliopsida</taxon>
        <taxon>eudicotyledons</taxon>
        <taxon>Gunneridae</taxon>
        <taxon>Pentapetalae</taxon>
        <taxon>asterids</taxon>
        <taxon>campanulids</taxon>
        <taxon>Apiales</taxon>
        <taxon>Apiaceae</taxon>
        <taxon>Apioideae</taxon>
        <taxon>apioid superclade</taxon>
        <taxon>Tordylieae</taxon>
        <taxon>Tordyliinae</taxon>
        <taxon>Heracleum</taxon>
    </lineage>
</organism>
<comment type="catalytic activity">
    <reaction evidence="10">
        <text>an acyl-CoA + a 1,2-diacyl-sn-glycerol = a triacyl-sn-glycerol + CoA</text>
        <dbReference type="Rhea" id="RHEA:10868"/>
        <dbReference type="ChEBI" id="CHEBI:17815"/>
        <dbReference type="ChEBI" id="CHEBI:57287"/>
        <dbReference type="ChEBI" id="CHEBI:58342"/>
        <dbReference type="ChEBI" id="CHEBI:64615"/>
        <dbReference type="EC" id="2.3.1.20"/>
    </reaction>
</comment>
<sequence>MYQYLHQVQLAEGLVDQSMDSLPSLRALKNVKVGREGQNLGLLERNDEDGQPLSPVARLFHQPGSNVYIVAIMGSKIKLQPDVIKPILMHALLKHPRFSSLQVEDKRSGELKWIPTEVDIENHVTVPELDPNMDGADKFVEDYLSNLSKTNIPNSKPLWDIHILNVKTLDAEALIIYRIHHSIGDGMSLMALIHAHSRQVSDPSILPTLPATNKESNHLHLDGFRSVVYHTKTPLKGPPGVELKPRRFVRQTLSLHDFKLVKNALHCTINDVVLGVTQAGLSRYLNRRYEKNYLPKNIRLRATFFFKINAVVTDDAIKERTKTAKFGNKIGYVILPFNIGIRADPLDYIRQAKPVIDRKKASLEPLFTYLFLKYFIKFFGIKVELYNVWPKTRESYTPYSQADSSYSYSRFSRCLLLRASSLQCQI</sequence>
<dbReference type="PANTHER" id="PTHR31650:SF79">
    <property type="entry name" value="O-ACYLTRANSFERASE (WSD1-LIKE) FAMILY PROTEIN-RELATED"/>
    <property type="match status" value="1"/>
</dbReference>
<evidence type="ECO:0000256" key="10">
    <source>
        <dbReference type="ARBA" id="ARBA00048109"/>
    </source>
</evidence>
<protein>
    <submittedName>
        <fullName evidence="13">Diacylglycerol O-acyltransferase</fullName>
    </submittedName>
</protein>
<evidence type="ECO:0000313" key="14">
    <source>
        <dbReference type="Proteomes" id="UP001237642"/>
    </source>
</evidence>
<evidence type="ECO:0000256" key="4">
    <source>
        <dbReference type="ARBA" id="ARBA00005189"/>
    </source>
</evidence>
<evidence type="ECO:0000259" key="11">
    <source>
        <dbReference type="Pfam" id="PF03007"/>
    </source>
</evidence>
<dbReference type="Pfam" id="PF06974">
    <property type="entry name" value="WS_DGAT_C"/>
    <property type="match status" value="1"/>
</dbReference>
<evidence type="ECO:0000256" key="8">
    <source>
        <dbReference type="ARBA" id="ARBA00024360"/>
    </source>
</evidence>
<evidence type="ECO:0000256" key="5">
    <source>
        <dbReference type="ARBA" id="ARBA00022679"/>
    </source>
</evidence>
<feature type="domain" description="O-acyltransferase WSD1 C-terminal" evidence="12">
    <location>
        <begin position="327"/>
        <end position="384"/>
    </location>
</feature>
<dbReference type="AlphaFoldDB" id="A0AAD8N6L4"/>
<gene>
    <name evidence="13" type="ORF">POM88_003135</name>
</gene>
<dbReference type="GO" id="GO:0047196">
    <property type="term" value="F:long-chain-alcohol O-fatty-acyltransferase activity"/>
    <property type="evidence" value="ECO:0007669"/>
    <property type="project" value="UniProtKB-EC"/>
</dbReference>
<evidence type="ECO:0000256" key="7">
    <source>
        <dbReference type="ARBA" id="ARBA00023315"/>
    </source>
</evidence>
<evidence type="ECO:0000256" key="9">
    <source>
        <dbReference type="ARBA" id="ARBA00047604"/>
    </source>
</evidence>
<reference evidence="13" key="2">
    <citation type="submission" date="2023-05" db="EMBL/GenBank/DDBJ databases">
        <authorList>
            <person name="Schelkunov M.I."/>
        </authorList>
    </citation>
    <scope>NUCLEOTIDE SEQUENCE</scope>
    <source>
        <strain evidence="13">Hsosn_3</strain>
        <tissue evidence="13">Leaf</tissue>
    </source>
</reference>
<comment type="catalytic activity">
    <reaction evidence="9">
        <text>a long chain fatty alcohol + a fatty acyl-CoA = a long-chain alcohol wax ester + CoA</text>
        <dbReference type="Rhea" id="RHEA:38443"/>
        <dbReference type="ChEBI" id="CHEBI:17135"/>
        <dbReference type="ChEBI" id="CHEBI:57287"/>
        <dbReference type="ChEBI" id="CHEBI:77636"/>
        <dbReference type="ChEBI" id="CHEBI:235323"/>
        <dbReference type="EC" id="2.3.1.75"/>
    </reaction>
</comment>
<evidence type="ECO:0000313" key="13">
    <source>
        <dbReference type="EMBL" id="KAK1403530.1"/>
    </source>
</evidence>
<dbReference type="InterPro" id="IPR009721">
    <property type="entry name" value="O-acyltransferase_WSD1_C"/>
</dbReference>
<reference evidence="13" key="1">
    <citation type="submission" date="2023-02" db="EMBL/GenBank/DDBJ databases">
        <title>Genome of toxic invasive species Heracleum sosnowskyi carries increased number of genes despite the absence of recent whole-genome duplications.</title>
        <authorList>
            <person name="Schelkunov M."/>
            <person name="Shtratnikova V."/>
            <person name="Makarenko M."/>
            <person name="Klepikova A."/>
            <person name="Omelchenko D."/>
            <person name="Novikova G."/>
            <person name="Obukhova E."/>
            <person name="Bogdanov V."/>
            <person name="Penin A."/>
            <person name="Logacheva M."/>
        </authorList>
    </citation>
    <scope>NUCLEOTIDE SEQUENCE</scope>
    <source>
        <strain evidence="13">Hsosn_3</strain>
        <tissue evidence="13">Leaf</tissue>
    </source>
</reference>
<evidence type="ECO:0000256" key="1">
    <source>
        <dbReference type="ARBA" id="ARBA00004162"/>
    </source>
</evidence>
<keyword evidence="7" id="KW-0012">Acyltransferase</keyword>
<dbReference type="GO" id="GO:0005789">
    <property type="term" value="C:endoplasmic reticulum membrane"/>
    <property type="evidence" value="ECO:0007669"/>
    <property type="project" value="UniProtKB-SubCell"/>
</dbReference>
<evidence type="ECO:0000256" key="3">
    <source>
        <dbReference type="ARBA" id="ARBA00004771"/>
    </source>
</evidence>
<evidence type="ECO:0000259" key="12">
    <source>
        <dbReference type="Pfam" id="PF06974"/>
    </source>
</evidence>
<dbReference type="Proteomes" id="UP001237642">
    <property type="component" value="Unassembled WGS sequence"/>
</dbReference>
<dbReference type="PANTHER" id="PTHR31650">
    <property type="entry name" value="O-ACYLTRANSFERASE (WSD1-LIKE) FAMILY PROTEIN"/>
    <property type="match status" value="1"/>
</dbReference>
<accession>A0AAD8N6L4</accession>
<dbReference type="GO" id="GO:0004144">
    <property type="term" value="F:diacylglycerol O-acyltransferase activity"/>
    <property type="evidence" value="ECO:0007669"/>
    <property type="project" value="UniProtKB-EC"/>
</dbReference>
<feature type="domain" description="O-acyltransferase WSD1-like N-terminal" evidence="11">
    <location>
        <begin position="96"/>
        <end position="223"/>
    </location>
</feature>
<comment type="subcellular location">
    <subcellularLocation>
        <location evidence="1">Cell membrane</location>
        <topology evidence="1">Single-pass membrane protein</topology>
    </subcellularLocation>
    <subcellularLocation>
        <location evidence="2">Endoplasmic reticulum membrane</location>
    </subcellularLocation>
</comment>
<dbReference type="SUPFAM" id="SSF52777">
    <property type="entry name" value="CoA-dependent acyltransferases"/>
    <property type="match status" value="1"/>
</dbReference>
<proteinExistence type="inferred from homology"/>
<comment type="caution">
    <text evidence="13">The sequence shown here is derived from an EMBL/GenBank/DDBJ whole genome shotgun (WGS) entry which is preliminary data.</text>
</comment>
<evidence type="ECO:0000256" key="2">
    <source>
        <dbReference type="ARBA" id="ARBA00004586"/>
    </source>
</evidence>
<comment type="pathway">
    <text evidence="3">Glycerolipid metabolism; triacylglycerol biosynthesis.</text>
</comment>
<name>A0AAD8N6L4_9APIA</name>
<keyword evidence="5" id="KW-0808">Transferase</keyword>
<comment type="similarity">
    <text evidence="8">In the N-terminal section; belongs to the long-chain O-acyltransferase family.</text>
</comment>
<dbReference type="InterPro" id="IPR004255">
    <property type="entry name" value="O-acyltransferase_WSD1_N"/>
</dbReference>